<gene>
    <name evidence="4" type="ORF">TCNE_LOCUS7276</name>
</gene>
<feature type="compositionally biased region" description="Low complexity" evidence="2">
    <location>
        <begin position="54"/>
        <end position="80"/>
    </location>
</feature>
<feature type="compositionally biased region" description="Polar residues" evidence="2">
    <location>
        <begin position="144"/>
        <end position="154"/>
    </location>
</feature>
<feature type="region of interest" description="Disordered" evidence="2">
    <location>
        <begin position="1"/>
        <end position="154"/>
    </location>
</feature>
<sequence length="356" mass="38057">MHEPMNDGCMGMRSVPPMGGPPPSQQPLPSVNHVMGPPQFRTSSTYPSPHSSQPATPLQPSSLAPSPSPGSSRIASSLAPSPSPGPSRMPSGLAPSPSPGPSRVLPMPSQNASPIPPQSTQQITQAPPPYTRPALMNAPIASGAPTQFHVTSSTHMVAVDHEKAETSSVGFQQSSQPTPKEQYRLLKKRFKFLVYENECYQEELRNLQRKLLKLSRDKNFLLDRLIQYEKLSDSSDDSDSNSVKTVEDKPKPPKKKSRPSASRRRPTVSKPKTSGTSVVGKSDIPMSSPMMETAATESVKTEPDTPGRMDPGAVQPSNGCPTTAPVAPFEGDASDVGVERPSHTAALPHIEGVVKI</sequence>
<dbReference type="GO" id="GO:0031011">
    <property type="term" value="C:Ino80 complex"/>
    <property type="evidence" value="ECO:0007669"/>
    <property type="project" value="InterPro"/>
</dbReference>
<dbReference type="EMBL" id="UYWY01019650">
    <property type="protein sequence ID" value="VDM38597.1"/>
    <property type="molecule type" value="Genomic_DNA"/>
</dbReference>
<dbReference type="Proteomes" id="UP000050794">
    <property type="component" value="Unassembled WGS sequence"/>
</dbReference>
<feature type="coiled-coil region" evidence="1">
    <location>
        <begin position="190"/>
        <end position="224"/>
    </location>
</feature>
<feature type="region of interest" description="Disordered" evidence="2">
    <location>
        <begin position="232"/>
        <end position="337"/>
    </location>
</feature>
<proteinExistence type="predicted"/>
<dbReference type="PANTHER" id="PTHR21812:SF1">
    <property type="entry name" value="INO80 COMPLEX SUBUNIT E"/>
    <property type="match status" value="1"/>
</dbReference>
<protein>
    <submittedName>
        <fullName evidence="6">INO80 complex subunit E</fullName>
    </submittedName>
</protein>
<reference evidence="4 5" key="2">
    <citation type="submission" date="2018-11" db="EMBL/GenBank/DDBJ databases">
        <authorList>
            <consortium name="Pathogen Informatics"/>
        </authorList>
    </citation>
    <scope>NUCLEOTIDE SEQUENCE [LARGE SCALE GENOMIC DNA]</scope>
</reference>
<dbReference type="Pfam" id="PF24237">
    <property type="entry name" value="INO80E"/>
    <property type="match status" value="1"/>
</dbReference>
<evidence type="ECO:0000313" key="4">
    <source>
        <dbReference type="EMBL" id="VDM38597.1"/>
    </source>
</evidence>
<keyword evidence="5" id="KW-1185">Reference proteome</keyword>
<evidence type="ECO:0000313" key="5">
    <source>
        <dbReference type="Proteomes" id="UP000050794"/>
    </source>
</evidence>
<evidence type="ECO:0000256" key="1">
    <source>
        <dbReference type="SAM" id="Coils"/>
    </source>
</evidence>
<evidence type="ECO:0000256" key="2">
    <source>
        <dbReference type="SAM" id="MobiDB-lite"/>
    </source>
</evidence>
<evidence type="ECO:0000259" key="3">
    <source>
        <dbReference type="Pfam" id="PF24237"/>
    </source>
</evidence>
<dbReference type="GO" id="GO:0006338">
    <property type="term" value="P:chromatin remodeling"/>
    <property type="evidence" value="ECO:0007669"/>
    <property type="project" value="InterPro"/>
</dbReference>
<feature type="compositionally biased region" description="Polar residues" evidence="2">
    <location>
        <begin position="40"/>
        <end position="53"/>
    </location>
</feature>
<evidence type="ECO:0000313" key="6">
    <source>
        <dbReference type="WBParaSite" id="TCNE_0000727601-mRNA-1"/>
    </source>
</evidence>
<feature type="compositionally biased region" description="Basic residues" evidence="2">
    <location>
        <begin position="252"/>
        <end position="267"/>
    </location>
</feature>
<dbReference type="AlphaFoldDB" id="A0A183UFK6"/>
<dbReference type="InterPro" id="IPR026678">
    <property type="entry name" value="INO80E"/>
</dbReference>
<organism evidence="5 6">
    <name type="scientific">Toxocara canis</name>
    <name type="common">Canine roundworm</name>
    <dbReference type="NCBI Taxonomy" id="6265"/>
    <lineage>
        <taxon>Eukaryota</taxon>
        <taxon>Metazoa</taxon>
        <taxon>Ecdysozoa</taxon>
        <taxon>Nematoda</taxon>
        <taxon>Chromadorea</taxon>
        <taxon>Rhabditida</taxon>
        <taxon>Spirurina</taxon>
        <taxon>Ascaridomorpha</taxon>
        <taxon>Ascaridoidea</taxon>
        <taxon>Toxocaridae</taxon>
        <taxon>Toxocara</taxon>
    </lineage>
</organism>
<name>A0A183UFK6_TOXCA</name>
<accession>A0A183UFK6</accession>
<feature type="compositionally biased region" description="Polar residues" evidence="2">
    <location>
        <begin position="270"/>
        <end position="279"/>
    </location>
</feature>
<feature type="domain" description="INO80 complex subunit E N-terminal" evidence="3">
    <location>
        <begin position="180"/>
        <end position="225"/>
    </location>
</feature>
<dbReference type="PANTHER" id="PTHR21812">
    <property type="entry name" value="INO80 COMPLEX SUBUNIT E"/>
    <property type="match status" value="1"/>
</dbReference>
<dbReference type="WBParaSite" id="TCNE_0000727601-mRNA-1">
    <property type="protein sequence ID" value="TCNE_0000727601-mRNA-1"/>
    <property type="gene ID" value="TCNE_0000727601"/>
</dbReference>
<reference evidence="6" key="1">
    <citation type="submission" date="2016-06" db="UniProtKB">
        <authorList>
            <consortium name="WormBaseParasite"/>
        </authorList>
    </citation>
    <scope>IDENTIFICATION</scope>
</reference>
<keyword evidence="1" id="KW-0175">Coiled coil</keyword>
<dbReference type="InterPro" id="IPR056515">
    <property type="entry name" value="INO80E_N"/>
</dbReference>